<dbReference type="InterPro" id="IPR039420">
    <property type="entry name" value="WalR-like"/>
</dbReference>
<keyword evidence="2" id="KW-0238">DNA-binding</keyword>
<evidence type="ECO:0000313" key="6">
    <source>
        <dbReference type="EMBL" id="MBD7954306.1"/>
    </source>
</evidence>
<dbReference type="SUPFAM" id="SSF46894">
    <property type="entry name" value="C-terminal effector domain of the bipartite response regulators"/>
    <property type="match status" value="1"/>
</dbReference>
<dbReference type="InterPro" id="IPR016032">
    <property type="entry name" value="Sig_transdc_resp-reg_C-effctor"/>
</dbReference>
<comment type="caution">
    <text evidence="6">The sequence shown here is derived from an EMBL/GenBank/DDBJ whole genome shotgun (WGS) entry which is preliminary data.</text>
</comment>
<dbReference type="SMART" id="SM00448">
    <property type="entry name" value="REC"/>
    <property type="match status" value="1"/>
</dbReference>
<dbReference type="CDD" id="cd17535">
    <property type="entry name" value="REC_NarL-like"/>
    <property type="match status" value="1"/>
</dbReference>
<dbReference type="AlphaFoldDB" id="A0A8X8FUZ2"/>
<keyword evidence="1 3" id="KW-0597">Phosphoprotein</keyword>
<dbReference type="PANTHER" id="PTHR43214">
    <property type="entry name" value="TWO-COMPONENT RESPONSE REGULATOR"/>
    <property type="match status" value="1"/>
</dbReference>
<dbReference type="InterPro" id="IPR011006">
    <property type="entry name" value="CheY-like_superfamily"/>
</dbReference>
<dbReference type="SMART" id="SM00421">
    <property type="entry name" value="HTH_LUXR"/>
    <property type="match status" value="1"/>
</dbReference>
<organism evidence="6 7">
    <name type="scientific">Stenotrophomonas lacuserhaii</name>
    <dbReference type="NCBI Taxonomy" id="2760084"/>
    <lineage>
        <taxon>Bacteria</taxon>
        <taxon>Pseudomonadati</taxon>
        <taxon>Pseudomonadota</taxon>
        <taxon>Gammaproteobacteria</taxon>
        <taxon>Lysobacterales</taxon>
        <taxon>Lysobacteraceae</taxon>
        <taxon>Stenotrophomonas</taxon>
    </lineage>
</organism>
<dbReference type="Proteomes" id="UP000636938">
    <property type="component" value="Unassembled WGS sequence"/>
</dbReference>
<evidence type="ECO:0000313" key="7">
    <source>
        <dbReference type="Proteomes" id="UP000636938"/>
    </source>
</evidence>
<dbReference type="PRINTS" id="PR00038">
    <property type="entry name" value="HTHLUXR"/>
</dbReference>
<dbReference type="InterPro" id="IPR000792">
    <property type="entry name" value="Tscrpt_reg_LuxR_C"/>
</dbReference>
<dbReference type="InterPro" id="IPR036388">
    <property type="entry name" value="WH-like_DNA-bd_sf"/>
</dbReference>
<dbReference type="InterPro" id="IPR058245">
    <property type="entry name" value="NreC/VraR/RcsB-like_REC"/>
</dbReference>
<dbReference type="PANTHER" id="PTHR43214:SF17">
    <property type="entry name" value="TRANSCRIPTIONAL REGULATORY PROTEIN RCSB"/>
    <property type="match status" value="1"/>
</dbReference>
<sequence>MIRIVLADDHPAMRVGMAIMLERGGDVTVVAQAATPGELFAHLSTVEWDIVITDFAMPDDAVADGLNMLSRIRRLYPNRIVIVMTMIANPVALRAIAAQGCQGMCDKAAPLAEMVEAVRQTVAGGWYRSAGIVAALEAADAMNVDAPGSQLTPKEIDVVRMIAEGMTLGEIADRLHRSNKTVSRQKRDAMKRLAIQSDEELIDYARRTGLA</sequence>
<evidence type="ECO:0000259" key="4">
    <source>
        <dbReference type="PROSITE" id="PS50043"/>
    </source>
</evidence>
<feature type="domain" description="Response regulatory" evidence="5">
    <location>
        <begin position="3"/>
        <end position="122"/>
    </location>
</feature>
<dbReference type="Gene3D" id="1.10.10.10">
    <property type="entry name" value="Winged helix-like DNA-binding domain superfamily/Winged helix DNA-binding domain"/>
    <property type="match status" value="1"/>
</dbReference>
<dbReference type="PROSITE" id="PS50110">
    <property type="entry name" value="RESPONSE_REGULATORY"/>
    <property type="match status" value="1"/>
</dbReference>
<accession>A0A8X8FUZ2</accession>
<proteinExistence type="predicted"/>
<dbReference type="RefSeq" id="WP_191770526.1">
    <property type="nucleotide sequence ID" value="NZ_JACSQS010000007.1"/>
</dbReference>
<evidence type="ECO:0000259" key="5">
    <source>
        <dbReference type="PROSITE" id="PS50110"/>
    </source>
</evidence>
<dbReference type="CDD" id="cd06170">
    <property type="entry name" value="LuxR_C_like"/>
    <property type="match status" value="1"/>
</dbReference>
<evidence type="ECO:0000256" key="2">
    <source>
        <dbReference type="ARBA" id="ARBA00023125"/>
    </source>
</evidence>
<name>A0A8X8FUZ2_9GAMM</name>
<feature type="modified residue" description="4-aspartylphosphate" evidence="3">
    <location>
        <position position="54"/>
    </location>
</feature>
<dbReference type="Pfam" id="PF00196">
    <property type="entry name" value="GerE"/>
    <property type="match status" value="1"/>
</dbReference>
<reference evidence="6 7" key="1">
    <citation type="submission" date="2020-08" db="EMBL/GenBank/DDBJ databases">
        <title>A Genomic Blueprint of the Chicken Gut Microbiome.</title>
        <authorList>
            <person name="Gilroy R."/>
            <person name="Ravi A."/>
            <person name="Getino M."/>
            <person name="Pursley I."/>
            <person name="Horton D.L."/>
            <person name="Alikhan N.-F."/>
            <person name="Baker D."/>
            <person name="Gharbi K."/>
            <person name="Hall N."/>
            <person name="Watson M."/>
            <person name="Adriaenssens E.M."/>
            <person name="Foster-Nyarko E."/>
            <person name="Jarju S."/>
            <person name="Secka A."/>
            <person name="Antonio M."/>
            <person name="Oren A."/>
            <person name="Chaudhuri R."/>
            <person name="La Ragione R.M."/>
            <person name="Hildebrand F."/>
            <person name="Pallen M.J."/>
        </authorList>
    </citation>
    <scope>NUCLEOTIDE SEQUENCE [LARGE SCALE GENOMIC DNA]</scope>
    <source>
        <strain evidence="6 7">Sa5BUN4</strain>
    </source>
</reference>
<dbReference type="SUPFAM" id="SSF52172">
    <property type="entry name" value="CheY-like"/>
    <property type="match status" value="1"/>
</dbReference>
<dbReference type="Gene3D" id="3.40.50.2300">
    <property type="match status" value="1"/>
</dbReference>
<evidence type="ECO:0000256" key="3">
    <source>
        <dbReference type="PROSITE-ProRule" id="PRU00169"/>
    </source>
</evidence>
<dbReference type="GO" id="GO:0006355">
    <property type="term" value="P:regulation of DNA-templated transcription"/>
    <property type="evidence" value="ECO:0007669"/>
    <property type="project" value="InterPro"/>
</dbReference>
<dbReference type="GO" id="GO:0003677">
    <property type="term" value="F:DNA binding"/>
    <property type="evidence" value="ECO:0007669"/>
    <property type="project" value="UniProtKB-KW"/>
</dbReference>
<dbReference type="EMBL" id="JACSQS010000007">
    <property type="protein sequence ID" value="MBD7954306.1"/>
    <property type="molecule type" value="Genomic_DNA"/>
</dbReference>
<keyword evidence="7" id="KW-1185">Reference proteome</keyword>
<dbReference type="Pfam" id="PF00072">
    <property type="entry name" value="Response_reg"/>
    <property type="match status" value="1"/>
</dbReference>
<feature type="domain" description="HTH luxR-type" evidence="4">
    <location>
        <begin position="144"/>
        <end position="209"/>
    </location>
</feature>
<dbReference type="InterPro" id="IPR001789">
    <property type="entry name" value="Sig_transdc_resp-reg_receiver"/>
</dbReference>
<protein>
    <submittedName>
        <fullName evidence="6">Response regulator transcription factor</fullName>
    </submittedName>
</protein>
<gene>
    <name evidence="6" type="ORF">H9654_08810</name>
</gene>
<dbReference type="PROSITE" id="PS50043">
    <property type="entry name" value="HTH_LUXR_2"/>
    <property type="match status" value="1"/>
</dbReference>
<evidence type="ECO:0000256" key="1">
    <source>
        <dbReference type="ARBA" id="ARBA00022553"/>
    </source>
</evidence>
<dbReference type="GO" id="GO:0000160">
    <property type="term" value="P:phosphorelay signal transduction system"/>
    <property type="evidence" value="ECO:0007669"/>
    <property type="project" value="InterPro"/>
</dbReference>